<dbReference type="Proteomes" id="UP000237347">
    <property type="component" value="Unassembled WGS sequence"/>
</dbReference>
<accession>A0AAW0LWK0</accession>
<gene>
    <name evidence="1" type="ORF">CFP56_027384</name>
</gene>
<organism evidence="1 2">
    <name type="scientific">Quercus suber</name>
    <name type="common">Cork oak</name>
    <dbReference type="NCBI Taxonomy" id="58331"/>
    <lineage>
        <taxon>Eukaryota</taxon>
        <taxon>Viridiplantae</taxon>
        <taxon>Streptophyta</taxon>
        <taxon>Embryophyta</taxon>
        <taxon>Tracheophyta</taxon>
        <taxon>Spermatophyta</taxon>
        <taxon>Magnoliopsida</taxon>
        <taxon>eudicotyledons</taxon>
        <taxon>Gunneridae</taxon>
        <taxon>Pentapetalae</taxon>
        <taxon>rosids</taxon>
        <taxon>fabids</taxon>
        <taxon>Fagales</taxon>
        <taxon>Fagaceae</taxon>
        <taxon>Quercus</taxon>
    </lineage>
</organism>
<dbReference type="EMBL" id="PKMF04000044">
    <property type="protein sequence ID" value="KAK7855586.1"/>
    <property type="molecule type" value="Genomic_DNA"/>
</dbReference>
<comment type="caution">
    <text evidence="1">The sequence shown here is derived from an EMBL/GenBank/DDBJ whole genome shotgun (WGS) entry which is preliminary data.</text>
</comment>
<sequence length="121" mass="13357">MKFSGALHSEVLIHCRNAQSSTCILQSITKHADKINKCANLKLRNKEPGTVACYRSEHGSIIVENLNKNGQMLVEKEEPTRYLTKLLAAVGDAERDINPRTLLELADVGTKGTSVLRLAKE</sequence>
<reference evidence="1 2" key="1">
    <citation type="journal article" date="2018" name="Sci. Data">
        <title>The draft genome sequence of cork oak.</title>
        <authorList>
            <person name="Ramos A.M."/>
            <person name="Usie A."/>
            <person name="Barbosa P."/>
            <person name="Barros P.M."/>
            <person name="Capote T."/>
            <person name="Chaves I."/>
            <person name="Simoes F."/>
            <person name="Abreu I."/>
            <person name="Carrasquinho I."/>
            <person name="Faro C."/>
            <person name="Guimaraes J.B."/>
            <person name="Mendonca D."/>
            <person name="Nobrega F."/>
            <person name="Rodrigues L."/>
            <person name="Saibo N.J.M."/>
            <person name="Varela M.C."/>
            <person name="Egas C."/>
            <person name="Matos J."/>
            <person name="Miguel C.M."/>
            <person name="Oliveira M.M."/>
            <person name="Ricardo C.P."/>
            <person name="Goncalves S."/>
        </authorList>
    </citation>
    <scope>NUCLEOTIDE SEQUENCE [LARGE SCALE GENOMIC DNA]</scope>
    <source>
        <strain evidence="2">cv. HL8</strain>
    </source>
</reference>
<protein>
    <submittedName>
        <fullName evidence="1">Transcription factor emb1444</fullName>
    </submittedName>
</protein>
<dbReference type="AlphaFoldDB" id="A0AAW0LWK0"/>
<evidence type="ECO:0000313" key="1">
    <source>
        <dbReference type="EMBL" id="KAK7855586.1"/>
    </source>
</evidence>
<proteinExistence type="predicted"/>
<keyword evidence="2" id="KW-1185">Reference proteome</keyword>
<evidence type="ECO:0000313" key="2">
    <source>
        <dbReference type="Proteomes" id="UP000237347"/>
    </source>
</evidence>
<name>A0AAW0LWK0_QUESU</name>